<name>A0ABQ5A937_9ASTR</name>
<dbReference type="Proteomes" id="UP001151760">
    <property type="component" value="Unassembled WGS sequence"/>
</dbReference>
<gene>
    <name evidence="1" type="ORF">Tco_0820314</name>
</gene>
<reference evidence="1" key="2">
    <citation type="submission" date="2022-01" db="EMBL/GenBank/DDBJ databases">
        <authorList>
            <person name="Yamashiro T."/>
            <person name="Shiraishi A."/>
            <person name="Satake H."/>
            <person name="Nakayama K."/>
        </authorList>
    </citation>
    <scope>NUCLEOTIDE SEQUENCE</scope>
</reference>
<organism evidence="1 2">
    <name type="scientific">Tanacetum coccineum</name>
    <dbReference type="NCBI Taxonomy" id="301880"/>
    <lineage>
        <taxon>Eukaryota</taxon>
        <taxon>Viridiplantae</taxon>
        <taxon>Streptophyta</taxon>
        <taxon>Embryophyta</taxon>
        <taxon>Tracheophyta</taxon>
        <taxon>Spermatophyta</taxon>
        <taxon>Magnoliopsida</taxon>
        <taxon>eudicotyledons</taxon>
        <taxon>Gunneridae</taxon>
        <taxon>Pentapetalae</taxon>
        <taxon>asterids</taxon>
        <taxon>campanulids</taxon>
        <taxon>Asterales</taxon>
        <taxon>Asteraceae</taxon>
        <taxon>Asteroideae</taxon>
        <taxon>Anthemideae</taxon>
        <taxon>Anthemidinae</taxon>
        <taxon>Tanacetum</taxon>
    </lineage>
</organism>
<evidence type="ECO:0000313" key="1">
    <source>
        <dbReference type="EMBL" id="GJS99144.1"/>
    </source>
</evidence>
<keyword evidence="2" id="KW-1185">Reference proteome</keyword>
<comment type="caution">
    <text evidence="1">The sequence shown here is derived from an EMBL/GenBank/DDBJ whole genome shotgun (WGS) entry which is preliminary data.</text>
</comment>
<reference evidence="1" key="1">
    <citation type="journal article" date="2022" name="Int. J. Mol. Sci.">
        <title>Draft Genome of Tanacetum Coccineum: Genomic Comparison of Closely Related Tanacetum-Family Plants.</title>
        <authorList>
            <person name="Yamashiro T."/>
            <person name="Shiraishi A."/>
            <person name="Nakayama K."/>
            <person name="Satake H."/>
        </authorList>
    </citation>
    <scope>NUCLEOTIDE SEQUENCE</scope>
</reference>
<dbReference type="EMBL" id="BQNB010012096">
    <property type="protein sequence ID" value="GJS99144.1"/>
    <property type="molecule type" value="Genomic_DNA"/>
</dbReference>
<protein>
    <submittedName>
        <fullName evidence="1">Uncharacterized protein</fullName>
    </submittedName>
</protein>
<evidence type="ECO:0000313" key="2">
    <source>
        <dbReference type="Proteomes" id="UP001151760"/>
    </source>
</evidence>
<sequence>MTEMSGILRELTSSRTPKKVLVREEVSNLITKIINAISLIKMEKEKGVEGDKVAKGNVMRHNELEALEPIESPDKEFEKGTITLKSGKNKIDFVKVLALPSELEKNVEDDLDPITPINTVSKLILEWGERIIYHKEKEMEFNQWRSTVFDNKGSISENEGCECLETASGFFLTVSGVLFRVPDLQVIFDKKKLWEFLGVSLWMIIG</sequence>
<accession>A0ABQ5A937</accession>
<proteinExistence type="predicted"/>